<name>A0A6G1GEB3_9PEZI</name>
<proteinExistence type="predicted"/>
<accession>A0A6G1GEB3</accession>
<dbReference type="EMBL" id="ML975150">
    <property type="protein sequence ID" value="KAF1816246.1"/>
    <property type="molecule type" value="Genomic_DNA"/>
</dbReference>
<reference evidence="3" key="2">
    <citation type="submission" date="2020-04" db="EMBL/GenBank/DDBJ databases">
        <authorList>
            <consortium name="NCBI Genome Project"/>
        </authorList>
    </citation>
    <scope>NUCLEOTIDE SEQUENCE</scope>
    <source>
        <strain evidence="3">CBS 781.70</strain>
    </source>
</reference>
<evidence type="ECO:0000313" key="3">
    <source>
        <dbReference type="RefSeq" id="XP_033537877.1"/>
    </source>
</evidence>
<keyword evidence="2" id="KW-1185">Reference proteome</keyword>
<protein>
    <submittedName>
        <fullName evidence="1 3">Uncharacterized protein</fullName>
    </submittedName>
</protein>
<reference evidence="1 3" key="1">
    <citation type="submission" date="2020-01" db="EMBL/GenBank/DDBJ databases">
        <authorList>
            <consortium name="DOE Joint Genome Institute"/>
            <person name="Haridas S."/>
            <person name="Albert R."/>
            <person name="Binder M."/>
            <person name="Bloem J."/>
            <person name="Labutti K."/>
            <person name="Salamov A."/>
            <person name="Andreopoulos B."/>
            <person name="Baker S.E."/>
            <person name="Barry K."/>
            <person name="Bills G."/>
            <person name="Bluhm B.H."/>
            <person name="Cannon C."/>
            <person name="Castanera R."/>
            <person name="Culley D.E."/>
            <person name="Daum C."/>
            <person name="Ezra D."/>
            <person name="Gonzalez J.B."/>
            <person name="Henrissat B."/>
            <person name="Kuo A."/>
            <person name="Liang C."/>
            <person name="Lipzen A."/>
            <person name="Lutzoni F."/>
            <person name="Magnuson J."/>
            <person name="Mondo S."/>
            <person name="Nolan M."/>
            <person name="Ohm R."/>
            <person name="Pangilinan J."/>
            <person name="Park H.-J."/>
            <person name="Ramirez L."/>
            <person name="Alfaro M."/>
            <person name="Sun H."/>
            <person name="Tritt A."/>
            <person name="Yoshinaga Y."/>
            <person name="Zwiers L.-H."/>
            <person name="Turgeon B.G."/>
            <person name="Goodwin S.B."/>
            <person name="Spatafora J.W."/>
            <person name="Crous P.W."/>
            <person name="Grigoriev I.V."/>
        </authorList>
    </citation>
    <scope>NUCLEOTIDE SEQUENCE</scope>
    <source>
        <strain evidence="1 3">CBS 781.70</strain>
    </source>
</reference>
<dbReference type="AlphaFoldDB" id="A0A6G1GEB3"/>
<dbReference type="Proteomes" id="UP000504638">
    <property type="component" value="Unplaced"/>
</dbReference>
<organism evidence="1">
    <name type="scientific">Eremomyces bilateralis CBS 781.70</name>
    <dbReference type="NCBI Taxonomy" id="1392243"/>
    <lineage>
        <taxon>Eukaryota</taxon>
        <taxon>Fungi</taxon>
        <taxon>Dikarya</taxon>
        <taxon>Ascomycota</taxon>
        <taxon>Pezizomycotina</taxon>
        <taxon>Dothideomycetes</taxon>
        <taxon>Dothideomycetes incertae sedis</taxon>
        <taxon>Eremomycetales</taxon>
        <taxon>Eremomycetaceae</taxon>
        <taxon>Eremomyces</taxon>
    </lineage>
</organism>
<evidence type="ECO:0000313" key="2">
    <source>
        <dbReference type="Proteomes" id="UP000504638"/>
    </source>
</evidence>
<dbReference type="RefSeq" id="XP_033537877.1">
    <property type="nucleotide sequence ID" value="XM_033678600.1"/>
</dbReference>
<evidence type="ECO:0000313" key="1">
    <source>
        <dbReference type="EMBL" id="KAF1816246.1"/>
    </source>
</evidence>
<dbReference type="GeneID" id="54419170"/>
<gene>
    <name evidence="1 3" type="ORF">P152DRAFT_454505</name>
</gene>
<reference evidence="3" key="3">
    <citation type="submission" date="2025-04" db="UniProtKB">
        <authorList>
            <consortium name="RefSeq"/>
        </authorList>
    </citation>
    <scope>IDENTIFICATION</scope>
    <source>
        <strain evidence="3">CBS 781.70</strain>
    </source>
</reference>
<sequence length="74" mass="8255">MDFLRGLLPASWLSMLCYGSRVRSVGSSINSSRNFGFLLRRTFESSLLAPAPNPPPALRWCFIHLHQISSAECS</sequence>